<gene>
    <name evidence="2" type="ORF">SAMN02745243_03984</name>
</gene>
<reference evidence="2 3" key="1">
    <citation type="submission" date="2016-11" db="EMBL/GenBank/DDBJ databases">
        <authorList>
            <person name="Jaros S."/>
            <person name="Januszkiewicz K."/>
            <person name="Wedrychowicz H."/>
        </authorList>
    </citation>
    <scope>NUCLEOTIDE SEQUENCE [LARGE SCALE GENOMIC DNA]</scope>
    <source>
        <strain evidence="2 3">DSM 15480</strain>
    </source>
</reference>
<accession>A0A1M6WBP5</accession>
<proteinExistence type="predicted"/>
<protein>
    <submittedName>
        <fullName evidence="2">Uncharacterized protein</fullName>
    </submittedName>
</protein>
<evidence type="ECO:0000256" key="1">
    <source>
        <dbReference type="SAM" id="Phobius"/>
    </source>
</evidence>
<keyword evidence="1" id="KW-0812">Transmembrane</keyword>
<evidence type="ECO:0000313" key="3">
    <source>
        <dbReference type="Proteomes" id="UP000184301"/>
    </source>
</evidence>
<feature type="transmembrane region" description="Helical" evidence="1">
    <location>
        <begin position="6"/>
        <end position="23"/>
    </location>
</feature>
<dbReference type="EMBL" id="FQZY01000107">
    <property type="protein sequence ID" value="SHK91233.1"/>
    <property type="molecule type" value="Genomic_DNA"/>
</dbReference>
<keyword evidence="1" id="KW-0472">Membrane</keyword>
<dbReference type="Proteomes" id="UP000184301">
    <property type="component" value="Unassembled WGS sequence"/>
</dbReference>
<name>A0A1M6WBP5_9FIRM</name>
<dbReference type="AlphaFoldDB" id="A0A1M6WBP5"/>
<dbReference type="STRING" id="1121950.SAMN02745243_03984"/>
<organism evidence="2 3">
    <name type="scientific">Hespellia stercorisuis DSM 15480</name>
    <dbReference type="NCBI Taxonomy" id="1121950"/>
    <lineage>
        <taxon>Bacteria</taxon>
        <taxon>Bacillati</taxon>
        <taxon>Bacillota</taxon>
        <taxon>Clostridia</taxon>
        <taxon>Lachnospirales</taxon>
        <taxon>Lachnospiraceae</taxon>
        <taxon>Hespellia</taxon>
    </lineage>
</organism>
<dbReference type="OrthoDB" id="1768943at2"/>
<sequence length="122" mass="14348">MTGLLISFVMGVMAGGIVMSLVIKGKEYDEQMEDVWNSRKPRDEKEKKQIRFTDSRGHLLFLIPDEGTIQLVYENGEKVVSLCKYQSPDYFRINNKIWKTQEFAEEMEKRGISYYPLNRDEK</sequence>
<keyword evidence="1" id="KW-1133">Transmembrane helix</keyword>
<keyword evidence="3" id="KW-1185">Reference proteome</keyword>
<evidence type="ECO:0000313" key="2">
    <source>
        <dbReference type="EMBL" id="SHK91233.1"/>
    </source>
</evidence>
<dbReference type="RefSeq" id="WP_084534157.1">
    <property type="nucleotide sequence ID" value="NZ_FQZY01000107.1"/>
</dbReference>